<sequence length="201" mass="22218">MKDIIKIILGNIILTFAYALITVPNHIINGGVTSFSLIISQLINTDVTVIANIFTIILLLLSFIFLGKEFVLKSLLSSVCYMFFLSFFHVLPISFIMNPIICVSIAGIMVGLGYFLCISANASTVGFDVIALILNKKNRKFNVALTIRYIGIAILMFGIISFGISSVIYGILFTVIETSTLNICTKLRESKFGLKEEEIVR</sequence>
<evidence type="ECO:0000256" key="5">
    <source>
        <dbReference type="ARBA" id="ARBA00023136"/>
    </source>
</evidence>
<dbReference type="Proteomes" id="UP000515856">
    <property type="component" value="Chromosome"/>
</dbReference>
<protein>
    <submittedName>
        <fullName evidence="7">YitT family protein</fullName>
    </submittedName>
</protein>
<keyword evidence="4 6" id="KW-1133">Transmembrane helix</keyword>
<evidence type="ECO:0000313" key="7">
    <source>
        <dbReference type="EMBL" id="QNM11390.1"/>
    </source>
</evidence>
<dbReference type="KEGG" id="ehn:H9Q80_14185"/>
<dbReference type="GO" id="GO:0005886">
    <property type="term" value="C:plasma membrane"/>
    <property type="evidence" value="ECO:0007669"/>
    <property type="project" value="UniProtKB-SubCell"/>
</dbReference>
<gene>
    <name evidence="7" type="ORF">H9Q80_14185</name>
</gene>
<organism evidence="7 8">
    <name type="scientific">[Eubacterium] hominis</name>
    <dbReference type="NCBI Taxonomy" id="2764325"/>
    <lineage>
        <taxon>Bacteria</taxon>
        <taxon>Bacillati</taxon>
        <taxon>Bacillota</taxon>
        <taxon>Erysipelotrichia</taxon>
        <taxon>Erysipelotrichales</taxon>
        <taxon>Erysipelotrichaceae</taxon>
        <taxon>Amedibacillus</taxon>
    </lineage>
</organism>
<keyword evidence="2" id="KW-1003">Cell membrane</keyword>
<dbReference type="PANTHER" id="PTHR33545:SF5">
    <property type="entry name" value="UPF0750 MEMBRANE PROTEIN YITT"/>
    <property type="match status" value="1"/>
</dbReference>
<dbReference type="PANTHER" id="PTHR33545">
    <property type="entry name" value="UPF0750 MEMBRANE PROTEIN YITT-RELATED"/>
    <property type="match status" value="1"/>
</dbReference>
<evidence type="ECO:0000256" key="6">
    <source>
        <dbReference type="SAM" id="Phobius"/>
    </source>
</evidence>
<evidence type="ECO:0000313" key="8">
    <source>
        <dbReference type="Proteomes" id="UP000515856"/>
    </source>
</evidence>
<feature type="transmembrane region" description="Helical" evidence="6">
    <location>
        <begin position="146"/>
        <end position="172"/>
    </location>
</feature>
<accession>A0A7G9GKQ8</accession>
<feature type="transmembrane region" description="Helical" evidence="6">
    <location>
        <begin position="79"/>
        <end position="106"/>
    </location>
</feature>
<dbReference type="AlphaFoldDB" id="A0A7G9GKQ8"/>
<keyword evidence="5 6" id="KW-0472">Membrane</keyword>
<dbReference type="RefSeq" id="WP_117451907.1">
    <property type="nucleotide sequence ID" value="NZ_CP060636.1"/>
</dbReference>
<comment type="subcellular location">
    <subcellularLocation>
        <location evidence="1">Cell membrane</location>
        <topology evidence="1">Multi-pass membrane protein</topology>
    </subcellularLocation>
</comment>
<keyword evidence="3 6" id="KW-0812">Transmembrane</keyword>
<evidence type="ECO:0000256" key="1">
    <source>
        <dbReference type="ARBA" id="ARBA00004651"/>
    </source>
</evidence>
<dbReference type="InterPro" id="IPR051461">
    <property type="entry name" value="UPF0750_membrane"/>
</dbReference>
<reference evidence="7 8" key="1">
    <citation type="submission" date="2020-08" db="EMBL/GenBank/DDBJ databases">
        <authorList>
            <person name="Liu C."/>
            <person name="Sun Q."/>
        </authorList>
    </citation>
    <scope>NUCLEOTIDE SEQUENCE [LARGE SCALE GENOMIC DNA]</scope>
    <source>
        <strain evidence="7 8">NSJ-61</strain>
    </source>
</reference>
<feature type="transmembrane region" description="Helical" evidence="6">
    <location>
        <begin position="112"/>
        <end position="134"/>
    </location>
</feature>
<feature type="transmembrane region" description="Helical" evidence="6">
    <location>
        <begin position="7"/>
        <end position="27"/>
    </location>
</feature>
<dbReference type="InterPro" id="IPR003740">
    <property type="entry name" value="YitT"/>
</dbReference>
<dbReference type="EMBL" id="CP060636">
    <property type="protein sequence ID" value="QNM11390.1"/>
    <property type="molecule type" value="Genomic_DNA"/>
</dbReference>
<dbReference type="Pfam" id="PF02588">
    <property type="entry name" value="YitT_membrane"/>
    <property type="match status" value="1"/>
</dbReference>
<name>A0A7G9GKQ8_9FIRM</name>
<proteinExistence type="predicted"/>
<keyword evidence="8" id="KW-1185">Reference proteome</keyword>
<evidence type="ECO:0000256" key="3">
    <source>
        <dbReference type="ARBA" id="ARBA00022692"/>
    </source>
</evidence>
<evidence type="ECO:0000256" key="2">
    <source>
        <dbReference type="ARBA" id="ARBA00022475"/>
    </source>
</evidence>
<feature type="transmembrane region" description="Helical" evidence="6">
    <location>
        <begin position="47"/>
        <end position="67"/>
    </location>
</feature>
<evidence type="ECO:0000256" key="4">
    <source>
        <dbReference type="ARBA" id="ARBA00022989"/>
    </source>
</evidence>